<feature type="region of interest" description="Disordered" evidence="1">
    <location>
        <begin position="1"/>
        <end position="25"/>
    </location>
</feature>
<feature type="compositionally biased region" description="Polar residues" evidence="1">
    <location>
        <begin position="7"/>
        <end position="19"/>
    </location>
</feature>
<dbReference type="Proteomes" id="UP000663801">
    <property type="component" value="Unassembled WGS sequence"/>
</dbReference>
<sequence>MIAPSSPVDSTAPSETSGPVDTPVDGSLLELARRVAQEEAGSADRVGDFLGSRAEDDVASTLSFAALDPGYRGWRWSVTVAQVGDDAPTVSEVLLLPGDEALVPPPWLPWAERVRGQDVGPGDLHPVGPDDERLVPGYLESDDPAIEDVALEVGLGRTRVLGILGRLDAAERWHAGEFGPETAMAEQAPASCISCGFYVPLAGALGAALGACANEFSPADGRVVDAAFGCGAHSETEIDMPMLSALPDIALDDGVLDVYRRGGNAAVVDDDRAEVGAVDAVDGAEVVSTDDHGTVEGGTDQGGAGGSAPTDTADSVVTEPLFDDEGGTEVDASDQAVSENVADEQPSDGSATEQGETDVVVPDPTATDGAASDEVPFDEAVLDQVSLDEVPTDEVPIDGPLEISDSEPVVEDAVVSADAVLSEAPASEAPMTGTPVTTEDSDLAPVTEPATESLFDTTSLEPADDLVADGDADADVATDADVTADVTAAADASGSAADPTADDQR</sequence>
<feature type="region of interest" description="Disordered" evidence="1">
    <location>
        <begin position="422"/>
        <end position="472"/>
    </location>
</feature>
<reference evidence="2" key="1">
    <citation type="submission" date="2021-01" db="EMBL/GenBank/DDBJ databases">
        <title>KCTC 19127 draft genome.</title>
        <authorList>
            <person name="An D."/>
        </authorList>
    </citation>
    <scope>NUCLEOTIDE SEQUENCE</scope>
    <source>
        <strain evidence="2">KCTC 19127</strain>
    </source>
</reference>
<feature type="compositionally biased region" description="Gly residues" evidence="1">
    <location>
        <begin position="295"/>
        <end position="306"/>
    </location>
</feature>
<dbReference type="EMBL" id="JAERWL010000005">
    <property type="protein sequence ID" value="MBM9475616.1"/>
    <property type="molecule type" value="Genomic_DNA"/>
</dbReference>
<comment type="caution">
    <text evidence="2">The sequence shown here is derived from an EMBL/GenBank/DDBJ whole genome shotgun (WGS) entry which is preliminary data.</text>
</comment>
<organism evidence="2 3">
    <name type="scientific">Nakamurella flavida</name>
    <dbReference type="NCBI Taxonomy" id="363630"/>
    <lineage>
        <taxon>Bacteria</taxon>
        <taxon>Bacillati</taxon>
        <taxon>Actinomycetota</taxon>
        <taxon>Actinomycetes</taxon>
        <taxon>Nakamurellales</taxon>
        <taxon>Nakamurellaceae</taxon>
        <taxon>Nakamurella</taxon>
    </lineage>
</organism>
<accession>A0A938YJ96</accession>
<gene>
    <name evidence="2" type="ORF">JL107_04065</name>
</gene>
<protein>
    <submittedName>
        <fullName evidence="2">DUF3027 domain-containing protein</fullName>
    </submittedName>
</protein>
<evidence type="ECO:0000313" key="2">
    <source>
        <dbReference type="EMBL" id="MBM9475616.1"/>
    </source>
</evidence>
<proteinExistence type="predicted"/>
<evidence type="ECO:0000256" key="1">
    <source>
        <dbReference type="SAM" id="MobiDB-lite"/>
    </source>
</evidence>
<dbReference type="AlphaFoldDB" id="A0A938YJ96"/>
<dbReference type="RefSeq" id="WP_205255723.1">
    <property type="nucleotide sequence ID" value="NZ_BAAAPV010000002.1"/>
</dbReference>
<keyword evidence="3" id="KW-1185">Reference proteome</keyword>
<dbReference type="InterPro" id="IPR021391">
    <property type="entry name" value="DUF3027"/>
</dbReference>
<feature type="region of interest" description="Disordered" evidence="1">
    <location>
        <begin position="285"/>
        <end position="375"/>
    </location>
</feature>
<name>A0A938YJ96_9ACTN</name>
<evidence type="ECO:0000313" key="3">
    <source>
        <dbReference type="Proteomes" id="UP000663801"/>
    </source>
</evidence>
<feature type="compositionally biased region" description="Acidic residues" evidence="1">
    <location>
        <begin position="321"/>
        <end position="332"/>
    </location>
</feature>
<dbReference type="Pfam" id="PF11228">
    <property type="entry name" value="DUF3027"/>
    <property type="match status" value="1"/>
</dbReference>
<feature type="compositionally biased region" description="Acidic residues" evidence="1">
    <location>
        <begin position="462"/>
        <end position="472"/>
    </location>
</feature>